<gene>
    <name evidence="8" type="ORF">SAMN05216174_11032</name>
</gene>
<dbReference type="InterPro" id="IPR012340">
    <property type="entry name" value="NA-bd_OB-fold"/>
</dbReference>
<dbReference type="GO" id="GO:0016887">
    <property type="term" value="F:ATP hydrolysis activity"/>
    <property type="evidence" value="ECO:0007669"/>
    <property type="project" value="InterPro"/>
</dbReference>
<dbReference type="PROSITE" id="PS00211">
    <property type="entry name" value="ABC_TRANSPORTER_1"/>
    <property type="match status" value="1"/>
</dbReference>
<dbReference type="PANTHER" id="PTHR43875:SF15">
    <property type="entry name" value="TREHALOSE IMPORT ATP-BINDING PROTEIN SUGC"/>
    <property type="match status" value="1"/>
</dbReference>
<dbReference type="Gene3D" id="2.40.50.100">
    <property type="match status" value="1"/>
</dbReference>
<dbReference type="Gene3D" id="3.40.50.300">
    <property type="entry name" value="P-loop containing nucleotide triphosphate hydrolases"/>
    <property type="match status" value="1"/>
</dbReference>
<protein>
    <submittedName>
        <fullName evidence="8">Carbohydrate ABC transporter ATP-binding protein, CUT1 family</fullName>
    </submittedName>
</protein>
<dbReference type="NCBIfam" id="NF008653">
    <property type="entry name" value="PRK11650.1"/>
    <property type="match status" value="1"/>
</dbReference>
<dbReference type="RefSeq" id="WP_091453257.1">
    <property type="nucleotide sequence ID" value="NZ_FMZZ01000010.1"/>
</dbReference>
<reference evidence="9" key="1">
    <citation type="submission" date="2016-10" db="EMBL/GenBank/DDBJ databases">
        <authorList>
            <person name="Varghese N."/>
            <person name="Submissions S."/>
        </authorList>
    </citation>
    <scope>NUCLEOTIDE SEQUENCE [LARGE SCALE GENOMIC DNA]</scope>
    <source>
        <strain evidence="9">IBRC-M 10403</strain>
    </source>
</reference>
<dbReference type="InterPro" id="IPR015855">
    <property type="entry name" value="ABC_transpr_MalK-like"/>
</dbReference>
<dbReference type="GO" id="GO:0008643">
    <property type="term" value="P:carbohydrate transport"/>
    <property type="evidence" value="ECO:0007669"/>
    <property type="project" value="InterPro"/>
</dbReference>
<keyword evidence="3" id="KW-0547">Nucleotide-binding</keyword>
<name>A0A1G6TZP7_9PSEU</name>
<dbReference type="InterPro" id="IPR003439">
    <property type="entry name" value="ABC_transporter-like_ATP-bd"/>
</dbReference>
<accession>A0A1G6TZP7</accession>
<evidence type="ECO:0000256" key="6">
    <source>
        <dbReference type="ARBA" id="ARBA00023136"/>
    </source>
</evidence>
<dbReference type="PROSITE" id="PS50893">
    <property type="entry name" value="ABC_TRANSPORTER_2"/>
    <property type="match status" value="1"/>
</dbReference>
<organism evidence="8 9">
    <name type="scientific">Actinokineospora iranica</name>
    <dbReference type="NCBI Taxonomy" id="1271860"/>
    <lineage>
        <taxon>Bacteria</taxon>
        <taxon>Bacillati</taxon>
        <taxon>Actinomycetota</taxon>
        <taxon>Actinomycetes</taxon>
        <taxon>Pseudonocardiales</taxon>
        <taxon>Pseudonocardiaceae</taxon>
        <taxon>Actinokineospora</taxon>
    </lineage>
</organism>
<dbReference type="EMBL" id="FMZZ01000010">
    <property type="protein sequence ID" value="SDD34590.1"/>
    <property type="molecule type" value="Genomic_DNA"/>
</dbReference>
<dbReference type="SMART" id="SM00382">
    <property type="entry name" value="AAA"/>
    <property type="match status" value="1"/>
</dbReference>
<dbReference type="Pfam" id="PF08402">
    <property type="entry name" value="TOBE_2"/>
    <property type="match status" value="1"/>
</dbReference>
<keyword evidence="5" id="KW-1278">Translocase</keyword>
<dbReference type="STRING" id="1271860.SAMN05216174_11032"/>
<dbReference type="InterPro" id="IPR013611">
    <property type="entry name" value="Transp-assoc_OB_typ2"/>
</dbReference>
<evidence type="ECO:0000256" key="2">
    <source>
        <dbReference type="ARBA" id="ARBA00022475"/>
    </source>
</evidence>
<feature type="domain" description="ABC transporter" evidence="7">
    <location>
        <begin position="4"/>
        <end position="234"/>
    </location>
</feature>
<keyword evidence="9" id="KW-1185">Reference proteome</keyword>
<sequence length="378" mass="41291">MSRIHIEAASKRFDKVTAVDQVTLDIEHGEFLVLLGPSGCGKSTLLRAIAGLTPLTEGRITLGDKDITHTPPRDRDLAMVFQSYALYPHLSVARNIGFPLRARRRPKAEIREKVEQVARTLDLSALLDRRPRELSGGQRQRVALGRALVRDPGAFLMDEPLSNLDAKLRTATRAELSELHRRLGSTFVYVTHDQVEAMTMATRIALLNGGKLEQVGSPTEVYDRPASAFVAGFLGSPAMNLLDARVVSREGRLHAVAEDVDVALDITGELSDQDSQDVVLGIRPEHLRIGGAHPGLRGVVRLVENLGSEELAHVVVGDARVCLRGSRPLDLATGDAVTLSAAPQHIHLFHRESGKRLVWRDESPTANRAAVELDYSAP</sequence>
<dbReference type="GO" id="GO:0055052">
    <property type="term" value="C:ATP-binding cassette (ABC) transporter complex, substrate-binding subunit-containing"/>
    <property type="evidence" value="ECO:0007669"/>
    <property type="project" value="TreeGrafter"/>
</dbReference>
<keyword evidence="1" id="KW-0813">Transport</keyword>
<evidence type="ECO:0000256" key="3">
    <source>
        <dbReference type="ARBA" id="ARBA00022741"/>
    </source>
</evidence>
<dbReference type="FunFam" id="3.40.50.300:FF:000042">
    <property type="entry name" value="Maltose/maltodextrin ABC transporter, ATP-binding protein"/>
    <property type="match status" value="1"/>
</dbReference>
<keyword evidence="2" id="KW-1003">Cell membrane</keyword>
<dbReference type="InterPro" id="IPR003593">
    <property type="entry name" value="AAA+_ATPase"/>
</dbReference>
<dbReference type="GO" id="GO:0140359">
    <property type="term" value="F:ABC-type transporter activity"/>
    <property type="evidence" value="ECO:0007669"/>
    <property type="project" value="InterPro"/>
</dbReference>
<dbReference type="Pfam" id="PF00005">
    <property type="entry name" value="ABC_tran"/>
    <property type="match status" value="1"/>
</dbReference>
<evidence type="ECO:0000256" key="1">
    <source>
        <dbReference type="ARBA" id="ARBA00022448"/>
    </source>
</evidence>
<evidence type="ECO:0000256" key="4">
    <source>
        <dbReference type="ARBA" id="ARBA00022840"/>
    </source>
</evidence>
<evidence type="ECO:0000259" key="7">
    <source>
        <dbReference type="PROSITE" id="PS50893"/>
    </source>
</evidence>
<dbReference type="Gene3D" id="2.40.50.140">
    <property type="entry name" value="Nucleic acid-binding proteins"/>
    <property type="match status" value="1"/>
</dbReference>
<dbReference type="InterPro" id="IPR017871">
    <property type="entry name" value="ABC_transporter-like_CS"/>
</dbReference>
<dbReference type="InterPro" id="IPR047641">
    <property type="entry name" value="ABC_transpr_MalK/UgpC-like"/>
</dbReference>
<evidence type="ECO:0000313" key="8">
    <source>
        <dbReference type="EMBL" id="SDD34590.1"/>
    </source>
</evidence>
<dbReference type="GO" id="GO:0005524">
    <property type="term" value="F:ATP binding"/>
    <property type="evidence" value="ECO:0007669"/>
    <property type="project" value="UniProtKB-KW"/>
</dbReference>
<evidence type="ECO:0000256" key="5">
    <source>
        <dbReference type="ARBA" id="ARBA00022967"/>
    </source>
</evidence>
<dbReference type="CDD" id="cd03301">
    <property type="entry name" value="ABC_MalK_N"/>
    <property type="match status" value="1"/>
</dbReference>
<keyword evidence="6" id="KW-0472">Membrane</keyword>
<dbReference type="OrthoDB" id="2550338at2"/>
<proteinExistence type="predicted"/>
<dbReference type="AlphaFoldDB" id="A0A1G6TZP7"/>
<dbReference type="Proteomes" id="UP000199501">
    <property type="component" value="Unassembled WGS sequence"/>
</dbReference>
<dbReference type="InterPro" id="IPR008995">
    <property type="entry name" value="Mo/tungstate-bd_C_term_dom"/>
</dbReference>
<dbReference type="InterPro" id="IPR027417">
    <property type="entry name" value="P-loop_NTPase"/>
</dbReference>
<dbReference type="PANTHER" id="PTHR43875">
    <property type="entry name" value="MALTODEXTRIN IMPORT ATP-BINDING PROTEIN MSMX"/>
    <property type="match status" value="1"/>
</dbReference>
<evidence type="ECO:0000313" key="9">
    <source>
        <dbReference type="Proteomes" id="UP000199501"/>
    </source>
</evidence>
<dbReference type="SUPFAM" id="SSF50331">
    <property type="entry name" value="MOP-like"/>
    <property type="match status" value="1"/>
</dbReference>
<dbReference type="SUPFAM" id="SSF52540">
    <property type="entry name" value="P-loop containing nucleoside triphosphate hydrolases"/>
    <property type="match status" value="1"/>
</dbReference>
<keyword evidence="4 8" id="KW-0067">ATP-binding</keyword>